<dbReference type="Pfam" id="PF07690">
    <property type="entry name" value="MFS_1"/>
    <property type="match status" value="1"/>
</dbReference>
<dbReference type="Proteomes" id="UP000011731">
    <property type="component" value="Unassembled WGS sequence"/>
</dbReference>
<dbReference type="EMBL" id="AOEX01000057">
    <property type="protein sequence ID" value="EME62328.1"/>
    <property type="molecule type" value="Genomic_DNA"/>
</dbReference>
<dbReference type="SUPFAM" id="SSF53474">
    <property type="entry name" value="alpha/beta-Hydrolases"/>
    <property type="match status" value="1"/>
</dbReference>
<feature type="region of interest" description="Disordered" evidence="1">
    <location>
        <begin position="306"/>
        <end position="382"/>
    </location>
</feature>
<evidence type="ECO:0000313" key="4">
    <source>
        <dbReference type="EMBL" id="EME62328.1"/>
    </source>
</evidence>
<evidence type="ECO:0000256" key="2">
    <source>
        <dbReference type="SAM" id="Phobius"/>
    </source>
</evidence>
<dbReference type="Pfam" id="PF12697">
    <property type="entry name" value="Abhydrolase_6"/>
    <property type="match status" value="1"/>
</dbReference>
<feature type="compositionally biased region" description="Basic residues" evidence="1">
    <location>
        <begin position="372"/>
        <end position="382"/>
    </location>
</feature>
<feature type="transmembrane region" description="Helical" evidence="2">
    <location>
        <begin position="213"/>
        <end position="235"/>
    </location>
</feature>
<dbReference type="InterPro" id="IPR011701">
    <property type="entry name" value="MFS"/>
</dbReference>
<feature type="transmembrane region" description="Helical" evidence="2">
    <location>
        <begin position="109"/>
        <end position="129"/>
    </location>
</feature>
<feature type="transmembrane region" description="Helical" evidence="2">
    <location>
        <begin position="82"/>
        <end position="103"/>
    </location>
</feature>
<dbReference type="Gene3D" id="1.20.1250.20">
    <property type="entry name" value="MFS general substrate transporter like domains"/>
    <property type="match status" value="1"/>
</dbReference>
<dbReference type="InterPro" id="IPR036259">
    <property type="entry name" value="MFS_trans_sf"/>
</dbReference>
<dbReference type="Gene3D" id="3.40.50.1820">
    <property type="entry name" value="alpha/beta hydrolase"/>
    <property type="match status" value="1"/>
</dbReference>
<feature type="domain" description="AB hydrolase-1" evidence="3">
    <location>
        <begin position="426"/>
        <end position="663"/>
    </location>
</feature>
<keyword evidence="2" id="KW-0812">Transmembrane</keyword>
<dbReference type="AlphaFoldDB" id="M2ZNB0"/>
<feature type="transmembrane region" description="Helical" evidence="2">
    <location>
        <begin position="247"/>
        <end position="271"/>
    </location>
</feature>
<gene>
    <name evidence="4" type="ORF">G352_17279</name>
</gene>
<feature type="transmembrane region" description="Helical" evidence="2">
    <location>
        <begin position="51"/>
        <end position="70"/>
    </location>
</feature>
<dbReference type="InterPro" id="IPR000073">
    <property type="entry name" value="AB_hydrolase_1"/>
</dbReference>
<comment type="caution">
    <text evidence="4">The sequence shown here is derived from an EMBL/GenBank/DDBJ whole genome shotgun (WGS) entry which is preliminary data.</text>
</comment>
<keyword evidence="4" id="KW-0560">Oxidoreductase</keyword>
<feature type="compositionally biased region" description="Basic and acidic residues" evidence="1">
    <location>
        <begin position="322"/>
        <end position="332"/>
    </location>
</feature>
<dbReference type="GO" id="GO:0004601">
    <property type="term" value="F:peroxidase activity"/>
    <property type="evidence" value="ECO:0007669"/>
    <property type="project" value="UniProtKB-KW"/>
</dbReference>
<reference evidence="4 5" key="1">
    <citation type="journal article" date="2013" name="Genome Announc.">
        <title>Draft Genome Sequence of Rhodococcus ruber Strain BKS 20-38.</title>
        <authorList>
            <person name="Bala M."/>
            <person name="Kumar S."/>
            <person name="Raghava G.P."/>
            <person name="Mayilraj S."/>
        </authorList>
    </citation>
    <scope>NUCLEOTIDE SEQUENCE [LARGE SCALE GENOMIC DNA]</scope>
    <source>
        <strain evidence="4 5">BKS 20-38</strain>
    </source>
</reference>
<keyword evidence="2" id="KW-1133">Transmembrane helix</keyword>
<keyword evidence="2" id="KW-0472">Membrane</keyword>
<dbReference type="PANTHER" id="PTHR23542:SF1">
    <property type="entry name" value="MAJOR FACILITATOR SUPERFAMILY (MFS) PROFILE DOMAIN-CONTAINING PROTEIN"/>
    <property type="match status" value="1"/>
</dbReference>
<sequence>MLARMRSYRALFTAPGAAAFCLAGFVARLPIAMVGIGIVTMFSQLRGDYGLGGAVAAVFALSYAALTPLVSRAADRHGQFRVLPVAAGISATATVTMLAGVRWEAPEVLLFACAIPAGLMPTIGAMVRARWTELLRGTDRLRTAFALEAVIDELCFIVGPVLSVGLSVAAFPEAGALLGAVLLVIGTVALAVQRGTEPPARPVVGGVPGVSVLRIPVLVVLVVAMTAMGTIFGVVDVVGVAFTAEQGVPGAATVVLAMFATGSALGGLVFGAVRLRAPLTRQLLGATTAVAVLLWPLLLAGTVPGPRRALPGGRGGRRPHHDRRDLPDRADRAAGPAHGGHHLDGYGTRGRCRGRLRRRRSGHRPVRAERGHRGRRGGRARRVRVCRGSVPARPARVTRMTIREVESSDGTPIVYRAIGDPAHRPLVLLHGWAQSSRCWGESVLDELARTHRVIAVDLRGHGYSGAPETGYDESKLWAADVQAVLDAENAHGAVLLGWSYGGLVICDYLATHGTDRVAGIVLVGAITSIGRGEKGGKVGSAMRAAVPDAMSEDAATAIRALGAFGTALTGTGAGTGVAAQALFGTSLCTPPRVRAAMFARTVSNDELLRSLDTPVLVLHGTADSVVDVSAAEHAAALLPNATTSYWEGTDHGPFVEDPQRFAAEVTRFAAAL</sequence>
<dbReference type="InterPro" id="IPR029058">
    <property type="entry name" value="AB_hydrolase_fold"/>
</dbReference>
<name>M2ZNB0_9NOCA</name>
<accession>M2ZNB0</accession>
<dbReference type="PANTHER" id="PTHR23542">
    <property type="match status" value="1"/>
</dbReference>
<feature type="transmembrane region" description="Helical" evidence="2">
    <location>
        <begin position="174"/>
        <end position="192"/>
    </location>
</feature>
<feature type="transmembrane region" description="Helical" evidence="2">
    <location>
        <begin position="141"/>
        <end position="162"/>
    </location>
</feature>
<feature type="transmembrane region" description="Helical" evidence="2">
    <location>
        <begin position="283"/>
        <end position="303"/>
    </location>
</feature>
<evidence type="ECO:0000259" key="3">
    <source>
        <dbReference type="Pfam" id="PF12697"/>
    </source>
</evidence>
<protein>
    <submittedName>
        <fullName evidence="4">Non-heme haloperoxidase</fullName>
    </submittedName>
</protein>
<dbReference type="GO" id="GO:0022857">
    <property type="term" value="F:transmembrane transporter activity"/>
    <property type="evidence" value="ECO:0007669"/>
    <property type="project" value="InterPro"/>
</dbReference>
<keyword evidence="5" id="KW-1185">Reference proteome</keyword>
<proteinExistence type="predicted"/>
<dbReference type="PATRIC" id="fig|1278076.4.peg.3561"/>
<organism evidence="4 5">
    <name type="scientific">Rhodococcus ruber BKS 20-38</name>
    <dbReference type="NCBI Taxonomy" id="1278076"/>
    <lineage>
        <taxon>Bacteria</taxon>
        <taxon>Bacillati</taxon>
        <taxon>Actinomycetota</taxon>
        <taxon>Actinomycetes</taxon>
        <taxon>Mycobacteriales</taxon>
        <taxon>Nocardiaceae</taxon>
        <taxon>Rhodococcus</taxon>
    </lineage>
</organism>
<evidence type="ECO:0000313" key="5">
    <source>
        <dbReference type="Proteomes" id="UP000011731"/>
    </source>
</evidence>
<keyword evidence="4" id="KW-0575">Peroxidase</keyword>
<evidence type="ECO:0000256" key="1">
    <source>
        <dbReference type="SAM" id="MobiDB-lite"/>
    </source>
</evidence>
<dbReference type="SUPFAM" id="SSF103473">
    <property type="entry name" value="MFS general substrate transporter"/>
    <property type="match status" value="1"/>
</dbReference>
<feature type="compositionally biased region" description="Basic residues" evidence="1">
    <location>
        <begin position="350"/>
        <end position="365"/>
    </location>
</feature>
<dbReference type="PRINTS" id="PR00111">
    <property type="entry name" value="ABHYDROLASE"/>
</dbReference>